<evidence type="ECO:0000256" key="12">
    <source>
        <dbReference type="PIRSR" id="PIRSR605002-3"/>
    </source>
</evidence>
<dbReference type="SFLD" id="SFLDG01140">
    <property type="entry name" value="C2.B:_Phosphomannomutase_and_P"/>
    <property type="match status" value="1"/>
</dbReference>
<proteinExistence type="inferred from homology"/>
<dbReference type="SFLD" id="SFLDS00003">
    <property type="entry name" value="Haloacid_Dehalogenase"/>
    <property type="match status" value="1"/>
</dbReference>
<dbReference type="EC" id="5.4.2.8" evidence="5 13"/>
<feature type="binding site" evidence="12">
    <location>
        <position position="16"/>
    </location>
    <ligand>
        <name>Mg(2+)</name>
        <dbReference type="ChEBI" id="CHEBI:18420"/>
        <label>1</label>
    </ligand>
</feature>
<accession>A0A896WBG5</accession>
<evidence type="ECO:0000256" key="1">
    <source>
        <dbReference type="ARBA" id="ARBA00004496"/>
    </source>
</evidence>
<feature type="binding site" evidence="12">
    <location>
        <position position="211"/>
    </location>
    <ligand>
        <name>Mg(2+)</name>
        <dbReference type="ChEBI" id="CHEBI:18420"/>
        <label>1</label>
    </ligand>
</feature>
<dbReference type="UniPathway" id="UPA00126">
    <property type="reaction ID" value="UER00424"/>
</dbReference>
<reference evidence="14" key="1">
    <citation type="journal article" date="2021" name="Parasitol. Res.">
        <title>Evolutionary relationships of Metchnikovella dogieli Paskerova et al., 2016 (Microsporidia: Metchnikovellidae) revealed by multigene phylogenetic analysis.</title>
        <authorList>
            <person name="Nassonova E.S."/>
            <person name="Bondarenko N.I."/>
            <person name="Paskerova G.G."/>
            <person name="Kovacikova M."/>
            <person name="Frolova E.V."/>
            <person name="Smirnov A.V."/>
        </authorList>
    </citation>
    <scope>NUCLEOTIDE SEQUENCE</scope>
    <source>
        <strain evidence="14">WSBS2016</strain>
    </source>
</reference>
<feature type="binding site" evidence="12">
    <location>
        <position position="223"/>
    </location>
    <ligand>
        <name>Mg(2+)</name>
        <dbReference type="ChEBI" id="CHEBI:18420"/>
        <label>1</label>
    </ligand>
</feature>
<dbReference type="SFLD" id="SFLDF00445">
    <property type="entry name" value="alpha-phosphomannomutase"/>
    <property type="match status" value="1"/>
</dbReference>
<evidence type="ECO:0000256" key="11">
    <source>
        <dbReference type="PIRSR" id="PIRSR605002-2"/>
    </source>
</evidence>
<feature type="binding site" evidence="11">
    <location>
        <position position="136"/>
    </location>
    <ligand>
        <name>alpha-D-mannose 1-phosphate</name>
        <dbReference type="ChEBI" id="CHEBI:58409"/>
    </ligand>
</feature>
<dbReference type="PANTHER" id="PTHR10466:SF0">
    <property type="entry name" value="PHOSPHOMANNOMUTASE"/>
    <property type="match status" value="1"/>
</dbReference>
<dbReference type="InterPro" id="IPR036412">
    <property type="entry name" value="HAD-like_sf"/>
</dbReference>
<keyword evidence="9 13" id="KW-0413">Isomerase</keyword>
<comment type="subcellular location">
    <subcellularLocation>
        <location evidence="1 13">Cytoplasm</location>
    </subcellularLocation>
</comment>
<dbReference type="InterPro" id="IPR006379">
    <property type="entry name" value="HAD-SF_hydro_IIB"/>
</dbReference>
<comment type="cofactor">
    <cofactor evidence="12">
        <name>Mg(2+)</name>
        <dbReference type="ChEBI" id="CHEBI:18420"/>
    </cofactor>
</comment>
<comment type="function">
    <text evidence="13">Involved in the synthesis of the GDP-mannose and dolichol-phosphate-mannose required for a number of critical mannosyl transfer reactions.</text>
</comment>
<dbReference type="PANTHER" id="PTHR10466">
    <property type="entry name" value="PHOSPHOMANNOMUTASE"/>
    <property type="match status" value="1"/>
</dbReference>
<feature type="binding site" evidence="11">
    <location>
        <position position="183"/>
    </location>
    <ligand>
        <name>alpha-D-mannose 1-phosphate</name>
        <dbReference type="ChEBI" id="CHEBI:58409"/>
    </ligand>
</feature>
<evidence type="ECO:0000256" key="13">
    <source>
        <dbReference type="RuleBase" id="RU361118"/>
    </source>
</evidence>
<comment type="similarity">
    <text evidence="3 13">Belongs to the eukaryotic PMM family.</text>
</comment>
<dbReference type="NCBIfam" id="TIGR01484">
    <property type="entry name" value="HAD-SF-IIB"/>
    <property type="match status" value="1"/>
</dbReference>
<keyword evidence="8 12" id="KW-0460">Magnesium</keyword>
<dbReference type="Gene3D" id="3.40.50.1000">
    <property type="entry name" value="HAD superfamily/HAD-like"/>
    <property type="match status" value="1"/>
</dbReference>
<dbReference type="SUPFAM" id="SSF56784">
    <property type="entry name" value="HAD-like"/>
    <property type="match status" value="1"/>
</dbReference>
<name>A0A896WBG5_9MICR</name>
<evidence type="ECO:0000256" key="10">
    <source>
        <dbReference type="PIRSR" id="PIRSR605002-1"/>
    </source>
</evidence>
<evidence type="ECO:0000256" key="2">
    <source>
        <dbReference type="ARBA" id="ARBA00004699"/>
    </source>
</evidence>
<evidence type="ECO:0000256" key="8">
    <source>
        <dbReference type="ARBA" id="ARBA00022842"/>
    </source>
</evidence>
<evidence type="ECO:0000256" key="9">
    <source>
        <dbReference type="ARBA" id="ARBA00023235"/>
    </source>
</evidence>
<feature type="binding site" evidence="12">
    <location>
        <position position="14"/>
    </location>
    <ligand>
        <name>Mg(2+)</name>
        <dbReference type="ChEBI" id="CHEBI:18420"/>
        <label>1</label>
    </ligand>
</feature>
<keyword evidence="6 13" id="KW-0963">Cytoplasm</keyword>
<dbReference type="GO" id="GO:0006487">
    <property type="term" value="P:protein N-linked glycosylation"/>
    <property type="evidence" value="ECO:0007669"/>
    <property type="project" value="TreeGrafter"/>
</dbReference>
<comment type="subunit">
    <text evidence="4 13">Homodimer.</text>
</comment>
<feature type="active site" description="Proton donor/acceptor" evidence="10">
    <location>
        <position position="16"/>
    </location>
</feature>
<feature type="binding site" evidence="11">
    <location>
        <position position="143"/>
    </location>
    <ligand>
        <name>alpha-D-mannose 1-phosphate</name>
        <dbReference type="ChEBI" id="CHEBI:58409"/>
    </ligand>
</feature>
<dbReference type="FunFam" id="3.30.1240.20:FF:000001">
    <property type="entry name" value="Phosphomannomutase"/>
    <property type="match status" value="1"/>
</dbReference>
<dbReference type="GO" id="GO:0005829">
    <property type="term" value="C:cytosol"/>
    <property type="evidence" value="ECO:0007669"/>
    <property type="project" value="TreeGrafter"/>
</dbReference>
<dbReference type="InterPro" id="IPR023214">
    <property type="entry name" value="HAD_sf"/>
</dbReference>
<dbReference type="GO" id="GO:0004615">
    <property type="term" value="F:phosphomannomutase activity"/>
    <property type="evidence" value="ECO:0007669"/>
    <property type="project" value="UniProtKB-EC"/>
</dbReference>
<evidence type="ECO:0000256" key="4">
    <source>
        <dbReference type="ARBA" id="ARBA00011738"/>
    </source>
</evidence>
<dbReference type="GO" id="GO:0009298">
    <property type="term" value="P:GDP-mannose biosynthetic process"/>
    <property type="evidence" value="ECO:0007669"/>
    <property type="project" value="UniProtKB-UniPathway"/>
</dbReference>
<comment type="catalytic activity">
    <reaction evidence="13">
        <text>alpha-D-mannose 1-phosphate = D-mannose 6-phosphate</text>
        <dbReference type="Rhea" id="RHEA:11140"/>
        <dbReference type="ChEBI" id="CHEBI:58409"/>
        <dbReference type="ChEBI" id="CHEBI:58735"/>
        <dbReference type="EC" id="5.4.2.8"/>
    </reaction>
</comment>
<dbReference type="InterPro" id="IPR005002">
    <property type="entry name" value="PMM"/>
</dbReference>
<evidence type="ECO:0000313" key="14">
    <source>
        <dbReference type="EMBL" id="QSE03621.1"/>
    </source>
</evidence>
<evidence type="ECO:0000256" key="5">
    <source>
        <dbReference type="ARBA" id="ARBA00012730"/>
    </source>
</evidence>
<evidence type="ECO:0000256" key="7">
    <source>
        <dbReference type="ARBA" id="ARBA00022723"/>
    </source>
</evidence>
<organism evidence="14">
    <name type="scientific">Metchnikovella dogieli</name>
    <dbReference type="NCBI Taxonomy" id="2804710"/>
    <lineage>
        <taxon>Eukaryota</taxon>
        <taxon>Fungi</taxon>
        <taxon>Fungi incertae sedis</taxon>
        <taxon>Microsporidia</taxon>
        <taxon>Metchnikovellidae</taxon>
        <taxon>Metchnikovella</taxon>
    </lineage>
</organism>
<dbReference type="CDD" id="cd02585">
    <property type="entry name" value="HAD_PMM"/>
    <property type="match status" value="1"/>
</dbReference>
<dbReference type="GO" id="GO:0006013">
    <property type="term" value="P:mannose metabolic process"/>
    <property type="evidence" value="ECO:0007669"/>
    <property type="project" value="TreeGrafter"/>
</dbReference>
<dbReference type="InterPro" id="IPR043169">
    <property type="entry name" value="PMM_cap"/>
</dbReference>
<dbReference type="GO" id="GO:0046872">
    <property type="term" value="F:metal ion binding"/>
    <property type="evidence" value="ECO:0007669"/>
    <property type="project" value="UniProtKB-KW"/>
</dbReference>
<comment type="pathway">
    <text evidence="2 13">Nucleotide-sugar biosynthesis; GDP-alpha-D-mannose biosynthesis; alpha-D-mannose 1-phosphate from D-fructose 6-phosphate: step 2/2.</text>
</comment>
<dbReference type="SFLD" id="SFLDG01143">
    <property type="entry name" value="C2.B.3:_Phosphomannomutase_Lik"/>
    <property type="match status" value="1"/>
</dbReference>
<keyword evidence="7 12" id="KW-0479">Metal-binding</keyword>
<protein>
    <recommendedName>
        <fullName evidence="5 13">Phosphomannomutase</fullName>
        <ecNumber evidence="5 13">5.4.2.8</ecNumber>
    </recommendedName>
</protein>
<feature type="binding site" evidence="11">
    <location>
        <position position="181"/>
    </location>
    <ligand>
        <name>alpha-D-mannose 1-phosphate</name>
        <dbReference type="ChEBI" id="CHEBI:58409"/>
    </ligand>
</feature>
<evidence type="ECO:0000256" key="6">
    <source>
        <dbReference type="ARBA" id="ARBA00022490"/>
    </source>
</evidence>
<dbReference type="Pfam" id="PF03332">
    <property type="entry name" value="PMM"/>
    <property type="match status" value="1"/>
</dbReference>
<feature type="active site" description="Nucleophile" evidence="10">
    <location>
        <position position="14"/>
    </location>
</feature>
<dbReference type="EMBL" id="MW052351">
    <property type="protein sequence ID" value="QSE03621.1"/>
    <property type="molecule type" value="Genomic_DNA"/>
</dbReference>
<dbReference type="AlphaFoldDB" id="A0A896WBG5"/>
<sequence length="249" mass="28679">MAIPDRNKKIVLFDVDGTLTPSRLLIKQEMVDLLTRLKEKVMIGFVGGSNIEKQKEQVGDMTCGFFDFSFPENGLTAYKGTSLISETSFLQNIGEEKYKHLVNFTLRYIADLDIPIKRGTFVELRKGMINVSPIGRNCTYEERLEFSRLDDEMGIRNRMVEEYKKVFEGYGLSFSIGGQISIDIFPIGWDKTFCLRHLHQYNFEEIHFFGDKTNEGGNDFEIFNHKEVIGHRVTSPEDTMRQVSELFGV</sequence>
<evidence type="ECO:0000256" key="3">
    <source>
        <dbReference type="ARBA" id="ARBA00009736"/>
    </source>
</evidence>
<feature type="binding site" evidence="11">
    <location>
        <position position="125"/>
    </location>
    <ligand>
        <name>alpha-D-mannose 1-phosphate</name>
        <dbReference type="ChEBI" id="CHEBI:58409"/>
    </ligand>
</feature>
<feature type="binding site" evidence="11">
    <location>
        <position position="23"/>
    </location>
    <ligand>
        <name>alpha-D-mannose 1-phosphate</name>
        <dbReference type="ChEBI" id="CHEBI:58409"/>
    </ligand>
</feature>
<dbReference type="Gene3D" id="3.30.1240.20">
    <property type="match status" value="1"/>
</dbReference>